<dbReference type="InterPro" id="IPR023123">
    <property type="entry name" value="Tubulin_C"/>
</dbReference>
<dbReference type="SMART" id="SM00864">
    <property type="entry name" value="Tubulin"/>
    <property type="match status" value="1"/>
</dbReference>
<evidence type="ECO:0000256" key="4">
    <source>
        <dbReference type="ARBA" id="ARBA00022741"/>
    </source>
</evidence>
<comment type="cofactor">
    <cofactor evidence="1">
        <name>Mg(2+)</name>
        <dbReference type="ChEBI" id="CHEBI:18420"/>
    </cofactor>
</comment>
<dbReference type="STRING" id="42156.A0A3P7JM08"/>
<dbReference type="InterPro" id="IPR037103">
    <property type="entry name" value="Tubulin/FtsZ-like_C"/>
</dbReference>
<evidence type="ECO:0000313" key="9">
    <source>
        <dbReference type="Proteomes" id="UP000277928"/>
    </source>
</evidence>
<evidence type="ECO:0000313" key="8">
    <source>
        <dbReference type="EMBL" id="VDM92123.1"/>
    </source>
</evidence>
<reference evidence="8 9" key="1">
    <citation type="submission" date="2018-08" db="EMBL/GenBank/DDBJ databases">
        <authorList>
            <person name="Laetsch R D."/>
            <person name="Stevens L."/>
            <person name="Kumar S."/>
            <person name="Blaxter L. M."/>
        </authorList>
    </citation>
    <scope>NUCLEOTIDE SEQUENCE [LARGE SCALE GENOMIC DNA]</scope>
</reference>
<organism evidence="8 9">
    <name type="scientific">Litomosoides sigmodontis</name>
    <name type="common">Filarial nematode worm</name>
    <dbReference type="NCBI Taxonomy" id="42156"/>
    <lineage>
        <taxon>Eukaryota</taxon>
        <taxon>Metazoa</taxon>
        <taxon>Ecdysozoa</taxon>
        <taxon>Nematoda</taxon>
        <taxon>Chromadorea</taxon>
        <taxon>Rhabditida</taxon>
        <taxon>Spirurina</taxon>
        <taxon>Spiruromorpha</taxon>
        <taxon>Filarioidea</taxon>
        <taxon>Onchocercidae</taxon>
        <taxon>Litomosoides</taxon>
    </lineage>
</organism>
<dbReference type="GO" id="GO:0003924">
    <property type="term" value="F:GTPase activity"/>
    <property type="evidence" value="ECO:0007669"/>
    <property type="project" value="InterPro"/>
</dbReference>
<dbReference type="InterPro" id="IPR018316">
    <property type="entry name" value="Tubulin/FtsZ_2-layer-sand-dom"/>
</dbReference>
<proteinExistence type="inferred from homology"/>
<dbReference type="InterPro" id="IPR002453">
    <property type="entry name" value="Beta_tubulin"/>
</dbReference>
<dbReference type="PRINTS" id="PR01163">
    <property type="entry name" value="BETATUBULIN"/>
</dbReference>
<dbReference type="GO" id="GO:0005525">
    <property type="term" value="F:GTP binding"/>
    <property type="evidence" value="ECO:0007669"/>
    <property type="project" value="UniProtKB-KW"/>
</dbReference>
<dbReference type="InterPro" id="IPR008280">
    <property type="entry name" value="Tub_FtsZ_C"/>
</dbReference>
<dbReference type="GO" id="GO:0005200">
    <property type="term" value="F:structural constituent of cytoskeleton"/>
    <property type="evidence" value="ECO:0007669"/>
    <property type="project" value="InterPro"/>
</dbReference>
<keyword evidence="9" id="KW-1185">Reference proteome</keyword>
<evidence type="ECO:0000256" key="5">
    <source>
        <dbReference type="ARBA" id="ARBA00023134"/>
    </source>
</evidence>
<dbReference type="InterPro" id="IPR000217">
    <property type="entry name" value="Tubulin"/>
</dbReference>
<keyword evidence="3" id="KW-0493">Microtubule</keyword>
<dbReference type="Gene3D" id="3.30.1330.20">
    <property type="entry name" value="Tubulin/FtsZ, C-terminal domain"/>
    <property type="match status" value="1"/>
</dbReference>
<dbReference type="Pfam" id="PF00091">
    <property type="entry name" value="Tubulin"/>
    <property type="match status" value="1"/>
</dbReference>
<evidence type="ECO:0008006" key="10">
    <source>
        <dbReference type="Google" id="ProtNLM"/>
    </source>
</evidence>
<dbReference type="SMART" id="SM00865">
    <property type="entry name" value="Tubulin_C"/>
    <property type="match status" value="1"/>
</dbReference>
<dbReference type="OrthoDB" id="5859234at2759"/>
<comment type="similarity">
    <text evidence="2">Belongs to the tubulin family.</text>
</comment>
<feature type="domain" description="Tubulin/FtsZ 2-layer sandwich" evidence="7">
    <location>
        <begin position="240"/>
        <end position="373"/>
    </location>
</feature>
<dbReference type="GO" id="GO:0005874">
    <property type="term" value="C:microtubule"/>
    <property type="evidence" value="ECO:0007669"/>
    <property type="project" value="UniProtKB-KW"/>
</dbReference>
<evidence type="ECO:0000256" key="3">
    <source>
        <dbReference type="ARBA" id="ARBA00022701"/>
    </source>
</evidence>
<sequence length="416" mass="46437">MQLGRCGNNVGTKFFETICKEHNIEPSGTCSDASDLQLEHIGVYFYEAEERKYFPRAVVVDFESEIPRSVLQSTHPALFREDNFVLGRASAGNNWARGFYGGGEMYVDEVLDVVRKEAEICDRLQGFDISHALGGGVGSGFGSLIVEKIKEQYPNRCLSTYSVFPAHNELGNVAQWYNTTLSIPKLAENVDVTYCVDNAALHRICKETMKIAVPAEENLNDLTSMTMAEITSILRFPGQMNSDLAKFIGIMVPFPKLHFLASSFASLPICNTIIPAAKVKRLIEQMFHPHDMISGCNPVYGRYFSVISMFRGNVSMEELKNQITGVRSSLIPGLQPHDIKMNITKLAASGTSVSGALVGNTTAIKEVFAKVGKQFETMFRRKAFLHWYIQEGMDEADFIEAENYMNNMIAEYGNYE</sequence>
<dbReference type="Gene3D" id="3.40.50.1440">
    <property type="entry name" value="Tubulin/FtsZ, GTPase domain"/>
    <property type="match status" value="1"/>
</dbReference>
<dbReference type="InterPro" id="IPR036525">
    <property type="entry name" value="Tubulin/FtsZ_GTPase_sf"/>
</dbReference>
<dbReference type="SUPFAM" id="SSF55307">
    <property type="entry name" value="Tubulin C-terminal domain-like"/>
    <property type="match status" value="1"/>
</dbReference>
<evidence type="ECO:0000256" key="2">
    <source>
        <dbReference type="ARBA" id="ARBA00009636"/>
    </source>
</evidence>
<dbReference type="PRINTS" id="PR01161">
    <property type="entry name" value="TUBULIN"/>
</dbReference>
<keyword evidence="4" id="KW-0547">Nucleotide-binding</keyword>
<dbReference type="Pfam" id="PF03953">
    <property type="entry name" value="Tubulin_C"/>
    <property type="match status" value="1"/>
</dbReference>
<gene>
    <name evidence="8" type="ORF">NLS_LOCUS9643</name>
</gene>
<evidence type="ECO:0000259" key="6">
    <source>
        <dbReference type="SMART" id="SM00864"/>
    </source>
</evidence>
<dbReference type="CDD" id="cd02187">
    <property type="entry name" value="beta_tubulin"/>
    <property type="match status" value="1"/>
</dbReference>
<dbReference type="SUPFAM" id="SSF52490">
    <property type="entry name" value="Tubulin nucleotide-binding domain-like"/>
    <property type="match status" value="1"/>
</dbReference>
<feature type="domain" description="Tubulin/FtsZ GTPase" evidence="6">
    <location>
        <begin position="41"/>
        <end position="238"/>
    </location>
</feature>
<evidence type="ECO:0000259" key="7">
    <source>
        <dbReference type="SMART" id="SM00865"/>
    </source>
</evidence>
<dbReference type="InterPro" id="IPR003008">
    <property type="entry name" value="Tubulin_FtsZ_GTPase"/>
</dbReference>
<protein>
    <recommendedName>
        <fullName evidence="10">Tubulin beta chain</fullName>
    </recommendedName>
</protein>
<dbReference type="GO" id="GO:0007017">
    <property type="term" value="P:microtubule-based process"/>
    <property type="evidence" value="ECO:0007669"/>
    <property type="project" value="InterPro"/>
</dbReference>
<dbReference type="AlphaFoldDB" id="A0A3P7JM08"/>
<dbReference type="Proteomes" id="UP000277928">
    <property type="component" value="Unassembled WGS sequence"/>
</dbReference>
<dbReference type="Gene3D" id="1.10.287.600">
    <property type="entry name" value="Helix hairpin bin"/>
    <property type="match status" value="1"/>
</dbReference>
<evidence type="ECO:0000256" key="1">
    <source>
        <dbReference type="ARBA" id="ARBA00001946"/>
    </source>
</evidence>
<keyword evidence="5" id="KW-0342">GTP-binding</keyword>
<dbReference type="PANTHER" id="PTHR11588">
    <property type="entry name" value="TUBULIN"/>
    <property type="match status" value="1"/>
</dbReference>
<accession>A0A3P7JM08</accession>
<dbReference type="EMBL" id="UYRX01001770">
    <property type="protein sequence ID" value="VDM92123.1"/>
    <property type="molecule type" value="Genomic_DNA"/>
</dbReference>
<name>A0A3P7JM08_LITSI</name>